<dbReference type="GO" id="GO:0016212">
    <property type="term" value="F:kynurenine-oxoglutarate transaminase activity"/>
    <property type="evidence" value="ECO:0007669"/>
    <property type="project" value="TreeGrafter"/>
</dbReference>
<dbReference type="InterPro" id="IPR015424">
    <property type="entry name" value="PyrdxlP-dep_Trfase"/>
</dbReference>
<name>A0A1G7VIN5_9PSEU</name>
<dbReference type="Gene3D" id="3.40.640.10">
    <property type="entry name" value="Type I PLP-dependent aspartate aminotransferase-like (Major domain)"/>
    <property type="match status" value="1"/>
</dbReference>
<dbReference type="PANTHER" id="PTHR43807:SF21">
    <property type="entry name" value="AMINOTRANSFERASE"/>
    <property type="match status" value="1"/>
</dbReference>
<dbReference type="GO" id="GO:0030170">
    <property type="term" value="F:pyridoxal phosphate binding"/>
    <property type="evidence" value="ECO:0007669"/>
    <property type="project" value="InterPro"/>
</dbReference>
<dbReference type="EMBL" id="FNCC01000009">
    <property type="protein sequence ID" value="SDG59702.1"/>
    <property type="molecule type" value="Genomic_DNA"/>
</dbReference>
<evidence type="ECO:0000256" key="5">
    <source>
        <dbReference type="RuleBase" id="RU000481"/>
    </source>
</evidence>
<evidence type="ECO:0000313" key="7">
    <source>
        <dbReference type="EMBL" id="SDG59702.1"/>
    </source>
</evidence>
<keyword evidence="2 5" id="KW-0032">Aminotransferase</keyword>
<dbReference type="PROSITE" id="PS00105">
    <property type="entry name" value="AA_TRANSFER_CLASS_1"/>
    <property type="match status" value="1"/>
</dbReference>
<dbReference type="InterPro" id="IPR015421">
    <property type="entry name" value="PyrdxlP-dep_Trfase_major"/>
</dbReference>
<evidence type="ECO:0000259" key="6">
    <source>
        <dbReference type="Pfam" id="PF00155"/>
    </source>
</evidence>
<dbReference type="InterPro" id="IPR015422">
    <property type="entry name" value="PyrdxlP-dep_Trfase_small"/>
</dbReference>
<evidence type="ECO:0000313" key="8">
    <source>
        <dbReference type="Proteomes" id="UP000199623"/>
    </source>
</evidence>
<reference evidence="8" key="1">
    <citation type="submission" date="2016-10" db="EMBL/GenBank/DDBJ databases">
        <authorList>
            <person name="Varghese N."/>
            <person name="Submissions S."/>
        </authorList>
    </citation>
    <scope>NUCLEOTIDE SEQUENCE [LARGE SCALE GENOMIC DNA]</scope>
    <source>
        <strain evidence="8">CGMCC 4.3506</strain>
    </source>
</reference>
<dbReference type="SUPFAM" id="SSF53383">
    <property type="entry name" value="PLP-dependent transferases"/>
    <property type="match status" value="1"/>
</dbReference>
<feature type="domain" description="Aminotransferase class I/classII large" evidence="6">
    <location>
        <begin position="60"/>
        <end position="386"/>
    </location>
</feature>
<evidence type="ECO:0000256" key="1">
    <source>
        <dbReference type="ARBA" id="ARBA00001933"/>
    </source>
</evidence>
<dbReference type="Gene3D" id="3.90.1150.10">
    <property type="entry name" value="Aspartate Aminotransferase, domain 1"/>
    <property type="match status" value="1"/>
</dbReference>
<keyword evidence="8" id="KW-1185">Reference proteome</keyword>
<dbReference type="EC" id="2.6.1.-" evidence="5"/>
<dbReference type="AlphaFoldDB" id="A0A1G7VIN5"/>
<dbReference type="RefSeq" id="WP_245744102.1">
    <property type="nucleotide sequence ID" value="NZ_FNCC01000009.1"/>
</dbReference>
<dbReference type="InterPro" id="IPR004839">
    <property type="entry name" value="Aminotransferase_I/II_large"/>
</dbReference>
<evidence type="ECO:0000256" key="2">
    <source>
        <dbReference type="ARBA" id="ARBA00022576"/>
    </source>
</evidence>
<evidence type="ECO:0000256" key="3">
    <source>
        <dbReference type="ARBA" id="ARBA00022679"/>
    </source>
</evidence>
<dbReference type="Pfam" id="PF00155">
    <property type="entry name" value="Aminotran_1_2"/>
    <property type="match status" value="1"/>
</dbReference>
<evidence type="ECO:0000256" key="4">
    <source>
        <dbReference type="ARBA" id="ARBA00022898"/>
    </source>
</evidence>
<dbReference type="GO" id="GO:0005737">
    <property type="term" value="C:cytoplasm"/>
    <property type="evidence" value="ECO:0007669"/>
    <property type="project" value="TreeGrafter"/>
</dbReference>
<gene>
    <name evidence="7" type="ORF">SAMN05216553_109261</name>
</gene>
<comment type="cofactor">
    <cofactor evidence="1 5">
        <name>pyridoxal 5'-phosphate</name>
        <dbReference type="ChEBI" id="CHEBI:597326"/>
    </cofactor>
</comment>
<dbReference type="InterPro" id="IPR051326">
    <property type="entry name" value="Kynurenine-oxoglutarate_AT"/>
</dbReference>
<accession>A0A1G7VIN5</accession>
<sequence length="398" mass="42542">MTSTTERDVTGPAFPRASSRVRGMISGRIFELLAEAARSDAVDLGLGVPGAPETSPLVIDEACAALRSGHNQYELPEGNRALRRWIADTLPGDTDPGTELTITVGATEALMAAVLAVVDPGDEVVVFEPYYENFVNAVVLAGGVPRFVRTRPDDWRFDPAELRAAFGPATKAVIVSTPNNPTGHMLDESEWAEIAALCHQWNAVVISDEIYSGFTFAKPHISVTEVPGLRDRSFLVGSLSKTHSVSGWRLGYLRASAELTAIARRVHATVCAGAPAPLQEAVAKAAAQDPGFATPADDLRSQRDRVVTLLEKIGMECRLPDGGCYLMARVPRGESSDDFAHRLVREAGVLVAPGTVFHVDPAAGADHVRVAFNRSSEFLDEVAVRLASFRTGMSGTGL</sequence>
<keyword evidence="3 5" id="KW-0808">Transferase</keyword>
<proteinExistence type="inferred from homology"/>
<protein>
    <recommendedName>
        <fullName evidence="5">Aminotransferase</fullName>
        <ecNumber evidence="5">2.6.1.-</ecNumber>
    </recommendedName>
</protein>
<organism evidence="7 8">
    <name type="scientific">Lentzea fradiae</name>
    <dbReference type="NCBI Taxonomy" id="200378"/>
    <lineage>
        <taxon>Bacteria</taxon>
        <taxon>Bacillati</taxon>
        <taxon>Actinomycetota</taxon>
        <taxon>Actinomycetes</taxon>
        <taxon>Pseudonocardiales</taxon>
        <taxon>Pseudonocardiaceae</taxon>
        <taxon>Lentzea</taxon>
    </lineage>
</organism>
<dbReference type="STRING" id="200378.SAMN05216553_109261"/>
<dbReference type="InterPro" id="IPR004838">
    <property type="entry name" value="NHTrfase_class1_PyrdxlP-BS"/>
</dbReference>
<comment type="similarity">
    <text evidence="5">Belongs to the class-I pyridoxal-phosphate-dependent aminotransferase family.</text>
</comment>
<dbReference type="Proteomes" id="UP000199623">
    <property type="component" value="Unassembled WGS sequence"/>
</dbReference>
<dbReference type="SMR" id="A0A1G7VIN5"/>
<dbReference type="PANTHER" id="PTHR43807">
    <property type="entry name" value="FI04487P"/>
    <property type="match status" value="1"/>
</dbReference>
<dbReference type="CDD" id="cd00609">
    <property type="entry name" value="AAT_like"/>
    <property type="match status" value="1"/>
</dbReference>
<keyword evidence="4" id="KW-0663">Pyridoxal phosphate</keyword>